<reference evidence="1" key="2">
    <citation type="journal article" date="2015" name="Genome Announc.">
        <title>Draft Genome Sequence of Filamentous Marine Cyanobacterium Lyngbya confervoides Strain BDU141951.</title>
        <authorList>
            <person name="Chandrababunaidu M.M."/>
            <person name="Sen D."/>
            <person name="Tripathy S."/>
        </authorList>
    </citation>
    <scope>NUCLEOTIDE SEQUENCE</scope>
    <source>
        <strain evidence="1">BDU141951</strain>
    </source>
</reference>
<dbReference type="EMBL" id="JTHE02000003">
    <property type="protein sequence ID" value="NEV68297.1"/>
    <property type="molecule type" value="Genomic_DNA"/>
</dbReference>
<organism evidence="1">
    <name type="scientific">Lyngbya confervoides BDU141951</name>
    <dbReference type="NCBI Taxonomy" id="1574623"/>
    <lineage>
        <taxon>Bacteria</taxon>
        <taxon>Bacillati</taxon>
        <taxon>Cyanobacteriota</taxon>
        <taxon>Cyanophyceae</taxon>
        <taxon>Oscillatoriophycideae</taxon>
        <taxon>Oscillatoriales</taxon>
        <taxon>Microcoleaceae</taxon>
        <taxon>Lyngbya</taxon>
    </lineage>
</organism>
<accession>A0A0C1Y4F7</accession>
<comment type="caution">
    <text evidence="1">The sequence shown here is derived from an EMBL/GenBank/DDBJ whole genome shotgun (WGS) entry which is preliminary data.</text>
</comment>
<name>A0A0C1Y4F7_9CYAN</name>
<dbReference type="InterPro" id="IPR036249">
    <property type="entry name" value="Thioredoxin-like_sf"/>
</dbReference>
<gene>
    <name evidence="1" type="ORF">QQ91_014375</name>
</gene>
<dbReference type="AlphaFoldDB" id="A0A0C1Y4F7"/>
<evidence type="ECO:0008006" key="2">
    <source>
        <dbReference type="Google" id="ProtNLM"/>
    </source>
</evidence>
<evidence type="ECO:0000313" key="1">
    <source>
        <dbReference type="EMBL" id="NEV68297.1"/>
    </source>
</evidence>
<reference evidence="1" key="3">
    <citation type="submission" date="2020-02" db="EMBL/GenBank/DDBJ databases">
        <authorList>
            <person name="Sarangi A.N."/>
            <person name="Ghosh S."/>
            <person name="Mukherjee M."/>
            <person name="Tripathy S."/>
        </authorList>
    </citation>
    <scope>NUCLEOTIDE SEQUENCE</scope>
    <source>
        <strain evidence="1">BDU141951</strain>
    </source>
</reference>
<proteinExistence type="predicted"/>
<sequence length="204" mass="22026">MPTNPPSPSRLFNLEGTLVDFLGGKPHKPKSLVLDIEQEPIAIQLPKELRSRIQSYLQPGDRVSCVGFTEVDYKAGLIKLKAAQVFGLSRPAIAPTAAPTPPCSPAPCLTHPSSSSTATNSPSKILVCRKSGCQKRAGKSVLAAVEQALQDHQLADQVKIQYTGCQKRCSKAPSLTIMPGKHRYSSLKPQHIPALIEEHFCPAK</sequence>
<protein>
    <recommendedName>
        <fullName evidence="2">(Fe-S)-binding protein</fullName>
    </recommendedName>
</protein>
<dbReference type="SUPFAM" id="SSF52833">
    <property type="entry name" value="Thioredoxin-like"/>
    <property type="match status" value="1"/>
</dbReference>
<dbReference type="Gene3D" id="3.40.30.10">
    <property type="entry name" value="Glutaredoxin"/>
    <property type="match status" value="1"/>
</dbReference>
<reference evidence="1" key="1">
    <citation type="submission" date="2014-11" db="EMBL/GenBank/DDBJ databases">
        <authorList>
            <person name="Malar M.C."/>
            <person name="Sen D."/>
            <person name="Tripathy S."/>
        </authorList>
    </citation>
    <scope>NUCLEOTIDE SEQUENCE</scope>
    <source>
        <strain evidence="1">BDU141951</strain>
    </source>
</reference>
<dbReference type="CDD" id="cd02980">
    <property type="entry name" value="TRX_Fd_family"/>
    <property type="match status" value="1"/>
</dbReference>